<name>A0ABU1SD93_9MICO</name>
<protein>
    <submittedName>
        <fullName evidence="2">Uncharacterized protein</fullName>
    </submittedName>
</protein>
<proteinExistence type="predicted"/>
<comment type="caution">
    <text evidence="2">The sequence shown here is derived from an EMBL/GenBank/DDBJ whole genome shotgun (WGS) entry which is preliminary data.</text>
</comment>
<evidence type="ECO:0000256" key="1">
    <source>
        <dbReference type="SAM" id="MobiDB-lite"/>
    </source>
</evidence>
<keyword evidence="3" id="KW-1185">Reference proteome</keyword>
<accession>A0ABU1SD93</accession>
<evidence type="ECO:0000313" key="3">
    <source>
        <dbReference type="Proteomes" id="UP001259347"/>
    </source>
</evidence>
<dbReference type="Proteomes" id="UP001259347">
    <property type="component" value="Unassembled WGS sequence"/>
</dbReference>
<organism evidence="2 3">
    <name type="scientific">Microbacterium resistens</name>
    <dbReference type="NCBI Taxonomy" id="156977"/>
    <lineage>
        <taxon>Bacteria</taxon>
        <taxon>Bacillati</taxon>
        <taxon>Actinomycetota</taxon>
        <taxon>Actinomycetes</taxon>
        <taxon>Micrococcales</taxon>
        <taxon>Microbacteriaceae</taxon>
        <taxon>Microbacterium</taxon>
    </lineage>
</organism>
<dbReference type="RefSeq" id="WP_310020448.1">
    <property type="nucleotide sequence ID" value="NZ_JAVDUM010000009.1"/>
</dbReference>
<feature type="region of interest" description="Disordered" evidence="1">
    <location>
        <begin position="117"/>
        <end position="148"/>
    </location>
</feature>
<reference evidence="2 3" key="1">
    <citation type="submission" date="2023-07" db="EMBL/GenBank/DDBJ databases">
        <title>Sorghum-associated microbial communities from plants grown in Nebraska, USA.</title>
        <authorList>
            <person name="Schachtman D."/>
        </authorList>
    </citation>
    <scope>NUCLEOTIDE SEQUENCE [LARGE SCALE GENOMIC DNA]</scope>
    <source>
        <strain evidence="2 3">2980</strain>
    </source>
</reference>
<sequence>MTALPAEIAAQIPAGYSVRWKPPRAQAIGSDGSWIITHDTIDWSRPVTSPALILPTIREHIAAGSPPRILRLTKAQELERAVREEVARGDALDVVARRHRLEVQGVLRITRTVRHAARPRFEDQPSRIGQPPQPGRVAPGRVHFEPEE</sequence>
<evidence type="ECO:0000313" key="2">
    <source>
        <dbReference type="EMBL" id="MDR6867544.1"/>
    </source>
</evidence>
<gene>
    <name evidence="2" type="ORF">J2Y69_002148</name>
</gene>
<dbReference type="EMBL" id="JAVDUM010000009">
    <property type="protein sequence ID" value="MDR6867544.1"/>
    <property type="molecule type" value="Genomic_DNA"/>
</dbReference>